<sequence length="78" mass="8644">MECCIKKFPTTAEQSCGASAADIAKVLTAAEVLQEASKTVTLKGVDVPERGEERDDGEERPDWREYCVDQYTRCVDLS</sequence>
<reference evidence="1 2" key="2">
    <citation type="submission" date="2016-12" db="EMBL/GenBank/DDBJ databases">
        <title>Draft Genome Sequence of Cystobacter ferrugineus Strain Cbfe23.</title>
        <authorList>
            <person name="Akbar S."/>
            <person name="Dowd S.E."/>
            <person name="Stevens D.C."/>
        </authorList>
    </citation>
    <scope>NUCLEOTIDE SEQUENCE [LARGE SCALE GENOMIC DNA]</scope>
    <source>
        <strain evidence="1 2">Cbfe23</strain>
    </source>
</reference>
<gene>
    <name evidence="1" type="ORF">BON30_01100</name>
</gene>
<organism evidence="1 2">
    <name type="scientific">Cystobacter ferrugineus</name>
    <dbReference type="NCBI Taxonomy" id="83449"/>
    <lineage>
        <taxon>Bacteria</taxon>
        <taxon>Pseudomonadati</taxon>
        <taxon>Myxococcota</taxon>
        <taxon>Myxococcia</taxon>
        <taxon>Myxococcales</taxon>
        <taxon>Cystobacterineae</taxon>
        <taxon>Archangiaceae</taxon>
        <taxon>Cystobacter</taxon>
    </lineage>
</organism>
<reference evidence="2" key="1">
    <citation type="submission" date="2016-11" db="EMBL/GenBank/DDBJ databases">
        <authorList>
            <person name="Shukria A."/>
            <person name="Stevens D.C."/>
        </authorList>
    </citation>
    <scope>NUCLEOTIDE SEQUENCE [LARGE SCALE GENOMIC DNA]</scope>
    <source>
        <strain evidence="2">Cbfe23</strain>
    </source>
</reference>
<dbReference type="EMBL" id="MPIN01000001">
    <property type="protein sequence ID" value="OJH41866.1"/>
    <property type="molecule type" value="Genomic_DNA"/>
</dbReference>
<dbReference type="AlphaFoldDB" id="A0A1L9BI42"/>
<dbReference type="Proteomes" id="UP000182229">
    <property type="component" value="Unassembled WGS sequence"/>
</dbReference>
<protein>
    <submittedName>
        <fullName evidence="1">Uncharacterized protein</fullName>
    </submittedName>
</protein>
<comment type="caution">
    <text evidence="1">The sequence shown here is derived from an EMBL/GenBank/DDBJ whole genome shotgun (WGS) entry which is preliminary data.</text>
</comment>
<name>A0A1L9BI42_9BACT</name>
<accession>A0A1L9BI42</accession>
<keyword evidence="2" id="KW-1185">Reference proteome</keyword>
<evidence type="ECO:0000313" key="1">
    <source>
        <dbReference type="EMBL" id="OJH41866.1"/>
    </source>
</evidence>
<proteinExistence type="predicted"/>
<evidence type="ECO:0000313" key="2">
    <source>
        <dbReference type="Proteomes" id="UP000182229"/>
    </source>
</evidence>